<protein>
    <submittedName>
        <fullName evidence="3">Uncharacterized protein</fullName>
    </submittedName>
</protein>
<keyword evidence="4" id="KW-1185">Reference proteome</keyword>
<organism evidence="3 4">
    <name type="scientific">Tolumonas osonensis</name>
    <dbReference type="NCBI Taxonomy" id="675874"/>
    <lineage>
        <taxon>Bacteria</taxon>
        <taxon>Pseudomonadati</taxon>
        <taxon>Pseudomonadota</taxon>
        <taxon>Gammaproteobacteria</taxon>
        <taxon>Aeromonadales</taxon>
        <taxon>Aeromonadaceae</taxon>
        <taxon>Tolumonas</taxon>
    </lineage>
</organism>
<comment type="caution">
    <text evidence="3">The sequence shown here is derived from an EMBL/GenBank/DDBJ whole genome shotgun (WGS) entry which is preliminary data.</text>
</comment>
<sequence length="119" mass="12606">MSMGIKKVLLSLGLSAVVSACGISMANASPAPADDEARQECPEGQKCDRPAPDNKKARKPGEERTNQASPEGRAHSESMNRPEGDKAAPAPRDEQKQPKDPKKKPPKDGQPPQDAPAAE</sequence>
<feature type="signal peptide" evidence="2">
    <location>
        <begin position="1"/>
        <end position="33"/>
    </location>
</feature>
<evidence type="ECO:0000313" key="3">
    <source>
        <dbReference type="EMBL" id="MBB6056561.1"/>
    </source>
</evidence>
<reference evidence="3 4" key="1">
    <citation type="submission" date="2020-08" db="EMBL/GenBank/DDBJ databases">
        <title>Genomic Encyclopedia of Type Strains, Phase IV (KMG-IV): sequencing the most valuable type-strain genomes for metagenomic binning, comparative biology and taxonomic classification.</title>
        <authorList>
            <person name="Goeker M."/>
        </authorList>
    </citation>
    <scope>NUCLEOTIDE SEQUENCE [LARGE SCALE GENOMIC DNA]</scope>
    <source>
        <strain evidence="3 4">DSM 22975</strain>
    </source>
</reference>
<dbReference type="AlphaFoldDB" id="A0A841GN66"/>
<feature type="chain" id="PRO_5032434983" evidence="2">
    <location>
        <begin position="34"/>
        <end position="119"/>
    </location>
</feature>
<feature type="compositionally biased region" description="Low complexity" evidence="1">
    <location>
        <begin position="110"/>
        <end position="119"/>
    </location>
</feature>
<evidence type="ECO:0000313" key="4">
    <source>
        <dbReference type="Proteomes" id="UP000585721"/>
    </source>
</evidence>
<evidence type="ECO:0000256" key="1">
    <source>
        <dbReference type="SAM" id="MobiDB-lite"/>
    </source>
</evidence>
<name>A0A841GN66_9GAMM</name>
<feature type="region of interest" description="Disordered" evidence="1">
    <location>
        <begin position="26"/>
        <end position="119"/>
    </location>
</feature>
<gene>
    <name evidence="3" type="ORF">HNR75_002499</name>
</gene>
<dbReference type="RefSeq" id="WP_188027284.1">
    <property type="nucleotide sequence ID" value="NZ_JACHGR010000008.1"/>
</dbReference>
<accession>A0A841GN66</accession>
<feature type="compositionally biased region" description="Basic and acidic residues" evidence="1">
    <location>
        <begin position="72"/>
        <end position="100"/>
    </location>
</feature>
<evidence type="ECO:0000256" key="2">
    <source>
        <dbReference type="SAM" id="SignalP"/>
    </source>
</evidence>
<dbReference type="Proteomes" id="UP000585721">
    <property type="component" value="Unassembled WGS sequence"/>
</dbReference>
<keyword evidence="2" id="KW-0732">Signal</keyword>
<dbReference type="PROSITE" id="PS51257">
    <property type="entry name" value="PROKAR_LIPOPROTEIN"/>
    <property type="match status" value="1"/>
</dbReference>
<dbReference type="EMBL" id="JACHGR010000008">
    <property type="protein sequence ID" value="MBB6056561.1"/>
    <property type="molecule type" value="Genomic_DNA"/>
</dbReference>
<proteinExistence type="predicted"/>
<feature type="compositionally biased region" description="Basic and acidic residues" evidence="1">
    <location>
        <begin position="35"/>
        <end position="65"/>
    </location>
</feature>